<comment type="caution">
    <text evidence="2">The sequence shown here is derived from an EMBL/GenBank/DDBJ whole genome shotgun (WGS) entry which is preliminary data.</text>
</comment>
<dbReference type="AlphaFoldDB" id="A0ABD1Z5E8"/>
<feature type="region of interest" description="Disordered" evidence="1">
    <location>
        <begin position="76"/>
        <end position="96"/>
    </location>
</feature>
<gene>
    <name evidence="2" type="ORF">R1flu_010592</name>
</gene>
<accession>A0ABD1Z5E8</accession>
<dbReference type="Proteomes" id="UP001605036">
    <property type="component" value="Unassembled WGS sequence"/>
</dbReference>
<evidence type="ECO:0000313" key="2">
    <source>
        <dbReference type="EMBL" id="KAL2643005.1"/>
    </source>
</evidence>
<proteinExistence type="predicted"/>
<evidence type="ECO:0000313" key="3">
    <source>
        <dbReference type="Proteomes" id="UP001605036"/>
    </source>
</evidence>
<dbReference type="EMBL" id="JBHFFA010000002">
    <property type="protein sequence ID" value="KAL2643005.1"/>
    <property type="molecule type" value="Genomic_DNA"/>
</dbReference>
<reference evidence="2 3" key="1">
    <citation type="submission" date="2024-09" db="EMBL/GenBank/DDBJ databases">
        <title>Chromosome-scale assembly of Riccia fluitans.</title>
        <authorList>
            <person name="Paukszto L."/>
            <person name="Sawicki J."/>
            <person name="Karawczyk K."/>
            <person name="Piernik-Szablinska J."/>
            <person name="Szczecinska M."/>
            <person name="Mazdziarz M."/>
        </authorList>
    </citation>
    <scope>NUCLEOTIDE SEQUENCE [LARGE SCALE GENOMIC DNA]</scope>
    <source>
        <strain evidence="2">Rf_01</strain>
        <tissue evidence="2">Aerial parts of the thallus</tissue>
    </source>
</reference>
<sequence>MRSFPRFTLCYSTVLSISLGVRISKVRSDVREARATLLSVLINTNTDSSNAFPPFLPPFCPSVVLNLHAWMDGRRGREAPEGSGIPNADKRPQPKKGRVCSVRVYSRAHQKNLSLVRSWKSVEDSAQRLGVAADRSAGEKAIQVYNPSIAALNRARSALATAQRTDVSWLLQEFSAQLENFCPLQGTIPVPEQRSPLPVWWPRKPLQDITQVLNSHPEASGDLVEKNEKKKSQPCWSLGKENTSRRLTRISNMSASSSNCNRGSLLRKGFR</sequence>
<protein>
    <submittedName>
        <fullName evidence="2">Uncharacterized protein</fullName>
    </submittedName>
</protein>
<name>A0ABD1Z5E8_9MARC</name>
<organism evidence="2 3">
    <name type="scientific">Riccia fluitans</name>
    <dbReference type="NCBI Taxonomy" id="41844"/>
    <lineage>
        <taxon>Eukaryota</taxon>
        <taxon>Viridiplantae</taxon>
        <taxon>Streptophyta</taxon>
        <taxon>Embryophyta</taxon>
        <taxon>Marchantiophyta</taxon>
        <taxon>Marchantiopsida</taxon>
        <taxon>Marchantiidae</taxon>
        <taxon>Marchantiales</taxon>
        <taxon>Ricciaceae</taxon>
        <taxon>Riccia</taxon>
    </lineage>
</organism>
<evidence type="ECO:0000256" key="1">
    <source>
        <dbReference type="SAM" id="MobiDB-lite"/>
    </source>
</evidence>
<keyword evidence="3" id="KW-1185">Reference proteome</keyword>